<dbReference type="Proteomes" id="UP000289152">
    <property type="component" value="Unassembled WGS sequence"/>
</dbReference>
<dbReference type="VEuPathDB" id="FungiDB:TREMEDRAFT_62886"/>
<comment type="caution">
    <text evidence="2">The sequence shown here is derived from an EMBL/GenBank/DDBJ whole genome shotgun (WGS) entry which is preliminary data.</text>
</comment>
<sequence>MALAGEFNIAAQRGFLQANFHNLISPWHDRWEDALEALMPKLRLQGVQSSIHWHPGRAGYNEQIRRRWYALMVALCDETIFQALQLQLAVEVVYPRYHLADPSTRIALWNSFCLLSLGREAVCTAYKRKVGRMLDWSFPPDYWWGSHAVGQHQWATQPNRYIPNVVHHSDNYLGSGPNAGHLVSAITQLVMSRGPRIYTPCPLLRPFRRIDHPHNLPDGQPARFSQAASYVDPSHRPQGGAPAQPQHLPAYHPWRGQSWLVCWLFGNPALGNAQLAPEAPRH</sequence>
<evidence type="ECO:0000256" key="1">
    <source>
        <dbReference type="SAM" id="MobiDB-lite"/>
    </source>
</evidence>
<feature type="region of interest" description="Disordered" evidence="1">
    <location>
        <begin position="215"/>
        <end position="248"/>
    </location>
</feature>
<evidence type="ECO:0000313" key="2">
    <source>
        <dbReference type="EMBL" id="RXK38831.1"/>
    </source>
</evidence>
<gene>
    <name evidence="2" type="ORF">M231_03887</name>
</gene>
<organism evidence="2 3">
    <name type="scientific">Tremella mesenterica</name>
    <name type="common">Jelly fungus</name>
    <dbReference type="NCBI Taxonomy" id="5217"/>
    <lineage>
        <taxon>Eukaryota</taxon>
        <taxon>Fungi</taxon>
        <taxon>Dikarya</taxon>
        <taxon>Basidiomycota</taxon>
        <taxon>Agaricomycotina</taxon>
        <taxon>Tremellomycetes</taxon>
        <taxon>Tremellales</taxon>
        <taxon>Tremellaceae</taxon>
        <taxon>Tremella</taxon>
    </lineage>
</organism>
<dbReference type="EMBL" id="SDIL01000041">
    <property type="protein sequence ID" value="RXK38831.1"/>
    <property type="molecule type" value="Genomic_DNA"/>
</dbReference>
<keyword evidence="3" id="KW-1185">Reference proteome</keyword>
<name>A0A4Q1BLZ4_TREME</name>
<protein>
    <submittedName>
        <fullName evidence="2">Uncharacterized protein</fullName>
    </submittedName>
</protein>
<proteinExistence type="predicted"/>
<dbReference type="InParanoid" id="A0A4Q1BLZ4"/>
<reference evidence="2 3" key="1">
    <citation type="submission" date="2016-06" db="EMBL/GenBank/DDBJ databases">
        <title>Evolution of pathogenesis and genome organization in the Tremellales.</title>
        <authorList>
            <person name="Cuomo C."/>
            <person name="Litvintseva A."/>
            <person name="Heitman J."/>
            <person name="Chen Y."/>
            <person name="Sun S."/>
            <person name="Springer D."/>
            <person name="Dromer F."/>
            <person name="Young S."/>
            <person name="Zeng Q."/>
            <person name="Chapman S."/>
            <person name="Gujja S."/>
            <person name="Saif S."/>
            <person name="Birren B."/>
        </authorList>
    </citation>
    <scope>NUCLEOTIDE SEQUENCE [LARGE SCALE GENOMIC DNA]</scope>
    <source>
        <strain evidence="2 3">ATCC 28783</strain>
    </source>
</reference>
<accession>A0A4Q1BLZ4</accession>
<evidence type="ECO:0000313" key="3">
    <source>
        <dbReference type="Proteomes" id="UP000289152"/>
    </source>
</evidence>
<dbReference type="AlphaFoldDB" id="A0A4Q1BLZ4"/>